<evidence type="ECO:0000313" key="3">
    <source>
        <dbReference type="EMBL" id="MFD2550263.1"/>
    </source>
</evidence>
<evidence type="ECO:0000256" key="1">
    <source>
        <dbReference type="ARBA" id="ARBA00022729"/>
    </source>
</evidence>
<dbReference type="PANTHER" id="PTHR30535:SF35">
    <property type="entry name" value="PERIPLASMIC BINDING PROTEIN"/>
    <property type="match status" value="1"/>
</dbReference>
<dbReference type="InterPro" id="IPR054828">
    <property type="entry name" value="Vit_B12_bind_prot"/>
</dbReference>
<dbReference type="InterPro" id="IPR050902">
    <property type="entry name" value="ABC_Transporter_SBP"/>
</dbReference>
<keyword evidence="4" id="KW-1185">Reference proteome</keyword>
<dbReference type="EMBL" id="JBHULS010000001">
    <property type="protein sequence ID" value="MFD2550263.1"/>
    <property type="molecule type" value="Genomic_DNA"/>
</dbReference>
<dbReference type="SUPFAM" id="SSF53807">
    <property type="entry name" value="Helical backbone' metal receptor"/>
    <property type="match status" value="1"/>
</dbReference>
<dbReference type="PROSITE" id="PS50983">
    <property type="entry name" value="FE_B12_PBP"/>
    <property type="match status" value="1"/>
</dbReference>
<dbReference type="RefSeq" id="WP_376890970.1">
    <property type="nucleotide sequence ID" value="NZ_JBHULS010000001.1"/>
</dbReference>
<sequence length="265" mass="30812">MWIKDQLYRECYFSSTPKRIVCLVPSITELICDLGLESALVGVTKFCVHPQHIRKQTTVVGGTKQVHYHKIRDLNPDIILCNKEENTQEMIAELEAIAPVHISDINTIANCIELIRMYGQVFNCAPRAEQLAEKIATAKTDFEKFTKTLPTREVAYFIWKDPWMLAANNTFIHYMLELNKFTNAFAHKKRYPELAPNTVYAHVDFVFLSSEPYPFKDLHKDLIHPQFPNAHVELIDGEMFSWYGSRLLLAFSYFKKLHNFVLRPK</sequence>
<dbReference type="PANTHER" id="PTHR30535">
    <property type="entry name" value="VITAMIN B12-BINDING PROTEIN"/>
    <property type="match status" value="1"/>
</dbReference>
<feature type="domain" description="Fe/B12 periplasmic-binding" evidence="2">
    <location>
        <begin position="19"/>
        <end position="265"/>
    </location>
</feature>
<dbReference type="Pfam" id="PF01497">
    <property type="entry name" value="Peripla_BP_2"/>
    <property type="match status" value="1"/>
</dbReference>
<accession>A0ABW5KPN6</accession>
<comment type="caution">
    <text evidence="3">The sequence shown here is derived from an EMBL/GenBank/DDBJ whole genome shotgun (WGS) entry which is preliminary data.</text>
</comment>
<proteinExistence type="predicted"/>
<dbReference type="Proteomes" id="UP001597472">
    <property type="component" value="Unassembled WGS sequence"/>
</dbReference>
<gene>
    <name evidence="3" type="ORF">ACFSQP_00415</name>
</gene>
<protein>
    <submittedName>
        <fullName evidence="3">ABC transporter substrate-binding protein</fullName>
    </submittedName>
</protein>
<keyword evidence="1" id="KW-0732">Signal</keyword>
<reference evidence="4" key="1">
    <citation type="journal article" date="2019" name="Int. J. Syst. Evol. Microbiol.">
        <title>The Global Catalogue of Microorganisms (GCM) 10K type strain sequencing project: providing services to taxonomists for standard genome sequencing and annotation.</title>
        <authorList>
            <consortium name="The Broad Institute Genomics Platform"/>
            <consortium name="The Broad Institute Genome Sequencing Center for Infectious Disease"/>
            <person name="Wu L."/>
            <person name="Ma J."/>
        </authorList>
    </citation>
    <scope>NUCLEOTIDE SEQUENCE [LARGE SCALE GENOMIC DNA]</scope>
    <source>
        <strain evidence="4">KCTC 42587</strain>
    </source>
</reference>
<evidence type="ECO:0000259" key="2">
    <source>
        <dbReference type="PROSITE" id="PS50983"/>
    </source>
</evidence>
<dbReference type="Gene3D" id="3.40.50.1980">
    <property type="entry name" value="Nitrogenase molybdenum iron protein domain"/>
    <property type="match status" value="2"/>
</dbReference>
<name>A0ABW5KPN6_9FLAO</name>
<organism evidence="3 4">
    <name type="scientific">Bizionia sediminis</name>
    <dbReference type="NCBI Taxonomy" id="1737064"/>
    <lineage>
        <taxon>Bacteria</taxon>
        <taxon>Pseudomonadati</taxon>
        <taxon>Bacteroidota</taxon>
        <taxon>Flavobacteriia</taxon>
        <taxon>Flavobacteriales</taxon>
        <taxon>Flavobacteriaceae</taxon>
        <taxon>Bizionia</taxon>
    </lineage>
</organism>
<dbReference type="InterPro" id="IPR002491">
    <property type="entry name" value="ABC_transptr_periplasmic_BD"/>
</dbReference>
<dbReference type="NCBIfam" id="NF038402">
    <property type="entry name" value="TroA_like"/>
    <property type="match status" value="1"/>
</dbReference>
<evidence type="ECO:0000313" key="4">
    <source>
        <dbReference type="Proteomes" id="UP001597472"/>
    </source>
</evidence>